<evidence type="ECO:0000313" key="2">
    <source>
        <dbReference type="EMBL" id="OQD61189.1"/>
    </source>
</evidence>
<comment type="caution">
    <text evidence="2">The sequence shown here is derived from an EMBL/GenBank/DDBJ whole genome shotgun (WGS) entry which is preliminary data.</text>
</comment>
<proteinExistence type="predicted"/>
<dbReference type="EMBL" id="MDYM01000018">
    <property type="protein sequence ID" value="OQD61189.1"/>
    <property type="molecule type" value="Genomic_DNA"/>
</dbReference>
<feature type="compositionally biased region" description="Low complexity" evidence="1">
    <location>
        <begin position="100"/>
        <end position="109"/>
    </location>
</feature>
<dbReference type="OrthoDB" id="4369400at2759"/>
<accession>A0A1V6N953</accession>
<feature type="compositionally biased region" description="Basic and acidic residues" evidence="1">
    <location>
        <begin position="82"/>
        <end position="92"/>
    </location>
</feature>
<feature type="region of interest" description="Disordered" evidence="1">
    <location>
        <begin position="65"/>
        <end position="123"/>
    </location>
</feature>
<reference evidence="3" key="1">
    <citation type="journal article" date="2017" name="Nat. Microbiol.">
        <title>Global analysis of biosynthetic gene clusters reveals vast potential of secondary metabolite production in Penicillium species.</title>
        <authorList>
            <person name="Nielsen J.C."/>
            <person name="Grijseels S."/>
            <person name="Prigent S."/>
            <person name="Ji B."/>
            <person name="Dainat J."/>
            <person name="Nielsen K.F."/>
            <person name="Frisvad J.C."/>
            <person name="Workman M."/>
            <person name="Nielsen J."/>
        </authorList>
    </citation>
    <scope>NUCLEOTIDE SEQUENCE [LARGE SCALE GENOMIC DNA]</scope>
    <source>
        <strain evidence="3">IBT 4502</strain>
    </source>
</reference>
<name>A0A1V6N953_PENPO</name>
<dbReference type="AlphaFoldDB" id="A0A1V6N953"/>
<organism evidence="2 3">
    <name type="scientific">Penicillium polonicum</name>
    <dbReference type="NCBI Taxonomy" id="60169"/>
    <lineage>
        <taxon>Eukaryota</taxon>
        <taxon>Fungi</taxon>
        <taxon>Dikarya</taxon>
        <taxon>Ascomycota</taxon>
        <taxon>Pezizomycotina</taxon>
        <taxon>Eurotiomycetes</taxon>
        <taxon>Eurotiomycetidae</taxon>
        <taxon>Eurotiales</taxon>
        <taxon>Aspergillaceae</taxon>
        <taxon>Penicillium</taxon>
    </lineage>
</organism>
<sequence length="144" mass="15467">MASNITNIISIVVNALPASTHLRYPIPPISLCLQDREGFWGLMIVAARFPAAGAGYLLWRRPTSKGEDLEDASPKDVTAGEQPKDTREKIPAGDDIEAQTPKTPAPSTTPKKKKRLGSAKIASLSTVARNTAHGVREVFSPGQH</sequence>
<gene>
    <name evidence="2" type="ORF">PENPOL_c018G10228</name>
</gene>
<evidence type="ECO:0000256" key="1">
    <source>
        <dbReference type="SAM" id="MobiDB-lite"/>
    </source>
</evidence>
<keyword evidence="3" id="KW-1185">Reference proteome</keyword>
<protein>
    <submittedName>
        <fullName evidence="2">Uncharacterized protein</fullName>
    </submittedName>
</protein>
<dbReference type="Proteomes" id="UP000191408">
    <property type="component" value="Unassembled WGS sequence"/>
</dbReference>
<evidence type="ECO:0000313" key="3">
    <source>
        <dbReference type="Proteomes" id="UP000191408"/>
    </source>
</evidence>